<protein>
    <submittedName>
        <fullName evidence="1">Uncharacterized protein</fullName>
    </submittedName>
</protein>
<reference evidence="1 2" key="1">
    <citation type="journal article" date="2021" name="Elife">
        <title>Chloroplast acquisition without the gene transfer in kleptoplastic sea slugs, Plakobranchus ocellatus.</title>
        <authorList>
            <person name="Maeda T."/>
            <person name="Takahashi S."/>
            <person name="Yoshida T."/>
            <person name="Shimamura S."/>
            <person name="Takaki Y."/>
            <person name="Nagai Y."/>
            <person name="Toyoda A."/>
            <person name="Suzuki Y."/>
            <person name="Arimoto A."/>
            <person name="Ishii H."/>
            <person name="Satoh N."/>
            <person name="Nishiyama T."/>
            <person name="Hasebe M."/>
            <person name="Maruyama T."/>
            <person name="Minagawa J."/>
            <person name="Obokata J."/>
            <person name="Shigenobu S."/>
        </authorList>
    </citation>
    <scope>NUCLEOTIDE SEQUENCE [LARGE SCALE GENOMIC DNA]</scope>
</reference>
<dbReference type="AlphaFoldDB" id="A0AAV4BR24"/>
<accession>A0AAV4BR24</accession>
<keyword evidence="2" id="KW-1185">Reference proteome</keyword>
<gene>
    <name evidence="1" type="ORF">PoB_004832200</name>
</gene>
<comment type="caution">
    <text evidence="1">The sequence shown here is derived from an EMBL/GenBank/DDBJ whole genome shotgun (WGS) entry which is preliminary data.</text>
</comment>
<proteinExistence type="predicted"/>
<organism evidence="1 2">
    <name type="scientific">Plakobranchus ocellatus</name>
    <dbReference type="NCBI Taxonomy" id="259542"/>
    <lineage>
        <taxon>Eukaryota</taxon>
        <taxon>Metazoa</taxon>
        <taxon>Spiralia</taxon>
        <taxon>Lophotrochozoa</taxon>
        <taxon>Mollusca</taxon>
        <taxon>Gastropoda</taxon>
        <taxon>Heterobranchia</taxon>
        <taxon>Euthyneura</taxon>
        <taxon>Panpulmonata</taxon>
        <taxon>Sacoglossa</taxon>
        <taxon>Placobranchoidea</taxon>
        <taxon>Plakobranchidae</taxon>
        <taxon>Plakobranchus</taxon>
    </lineage>
</organism>
<dbReference type="Proteomes" id="UP000735302">
    <property type="component" value="Unassembled WGS sequence"/>
</dbReference>
<evidence type="ECO:0000313" key="1">
    <source>
        <dbReference type="EMBL" id="GFO21817.1"/>
    </source>
</evidence>
<name>A0AAV4BR24_9GAST</name>
<sequence>MLVLNNTGSHPWSQTGTSTDLPSLLVTPAAEAVYEPGEDLQVFVDMDYPENYIRSDVIWDSVLFDIDEEKTVDSLDVIDLSPAPSDYEYLNESTTFRIKTSIRPISGYMYFRRAFVSISSSSLITKHWSFQSLVLRPVDQTGPFPERTIVPRYGDEISYSSCWIFSGHEETCKESCEFVGDAISGVDVKEVLPNGTERDVERLNFPAQNIFNSSHSEAIDWSFQAVRGMGNITFKCRAFDSRHGTEATQLITVSVYFRTL</sequence>
<evidence type="ECO:0000313" key="2">
    <source>
        <dbReference type="Proteomes" id="UP000735302"/>
    </source>
</evidence>
<dbReference type="EMBL" id="BLXT01005284">
    <property type="protein sequence ID" value="GFO21817.1"/>
    <property type="molecule type" value="Genomic_DNA"/>
</dbReference>